<dbReference type="AlphaFoldDB" id="D3PZ85"/>
<evidence type="ECO:0000256" key="1">
    <source>
        <dbReference type="SAM" id="MobiDB-lite"/>
    </source>
</evidence>
<protein>
    <submittedName>
        <fullName evidence="2">Uncharacterized protein</fullName>
    </submittedName>
</protein>
<feature type="compositionally biased region" description="Acidic residues" evidence="1">
    <location>
        <begin position="10"/>
        <end position="26"/>
    </location>
</feature>
<dbReference type="RefSeq" id="WP_013021085.1">
    <property type="nucleotide sequence ID" value="NC_013947.1"/>
</dbReference>
<evidence type="ECO:0000313" key="2">
    <source>
        <dbReference type="EMBL" id="ADD45514.1"/>
    </source>
</evidence>
<dbReference type="EMBL" id="CP001778">
    <property type="protein sequence ID" value="ADD45514.1"/>
    <property type="molecule type" value="Genomic_DNA"/>
</dbReference>
<keyword evidence="3" id="KW-1185">Reference proteome</keyword>
<organism evidence="2 3">
    <name type="scientific">Stackebrandtia nassauensis (strain DSM 44728 / CIP 108903 / NRRL B-16338 / NBRC 102104 / LLR-40K-21)</name>
    <dbReference type="NCBI Taxonomy" id="446470"/>
    <lineage>
        <taxon>Bacteria</taxon>
        <taxon>Bacillati</taxon>
        <taxon>Actinomycetota</taxon>
        <taxon>Actinomycetes</taxon>
        <taxon>Glycomycetales</taxon>
        <taxon>Glycomycetaceae</taxon>
        <taxon>Stackebrandtia</taxon>
    </lineage>
</organism>
<dbReference type="STRING" id="446470.Snas_5886"/>
<evidence type="ECO:0000313" key="3">
    <source>
        <dbReference type="Proteomes" id="UP000000844"/>
    </source>
</evidence>
<proteinExistence type="predicted"/>
<accession>D3PZ85</accession>
<dbReference type="KEGG" id="sna:Snas_5886"/>
<dbReference type="HOGENOM" id="CLU_200554_0_0_11"/>
<reference evidence="2 3" key="1">
    <citation type="journal article" date="2009" name="Stand. Genomic Sci.">
        <title>Complete genome sequence of Stackebrandtia nassauensis type strain (LLR-40K-21).</title>
        <authorList>
            <person name="Munk C."/>
            <person name="Lapidus A."/>
            <person name="Copeland A."/>
            <person name="Jando M."/>
            <person name="Mayilraj S."/>
            <person name="Glavina Del Rio T."/>
            <person name="Nolan M."/>
            <person name="Chen F."/>
            <person name="Lucas S."/>
            <person name="Tice H."/>
            <person name="Cheng J.F."/>
            <person name="Han C."/>
            <person name="Detter J.C."/>
            <person name="Bruce D."/>
            <person name="Goodwin L."/>
            <person name="Chain P."/>
            <person name="Pitluck S."/>
            <person name="Goker M."/>
            <person name="Ovchinikova G."/>
            <person name="Pati A."/>
            <person name="Ivanova N."/>
            <person name="Mavromatis K."/>
            <person name="Chen A."/>
            <person name="Palaniappan K."/>
            <person name="Land M."/>
            <person name="Hauser L."/>
            <person name="Chang Y.J."/>
            <person name="Jeffries C.D."/>
            <person name="Bristow J."/>
            <person name="Eisen J.A."/>
            <person name="Markowitz V."/>
            <person name="Hugenholtz P."/>
            <person name="Kyrpides N.C."/>
            <person name="Klenk H.P."/>
        </authorList>
    </citation>
    <scope>NUCLEOTIDE SEQUENCE [LARGE SCALE GENOMIC DNA]</scope>
    <source>
        <strain evidence="3">DSM 44728 / CIP 108903 / NRRL B-16338 / NBRC 102104 / LLR-40K-21</strain>
    </source>
</reference>
<gene>
    <name evidence="2" type="ordered locus">Snas_5886</name>
</gene>
<feature type="region of interest" description="Disordered" evidence="1">
    <location>
        <begin position="1"/>
        <end position="55"/>
    </location>
</feature>
<sequence length="55" mass="6466">MPDDDRTVELSDDFEILPDNTSDDTDVGWGEPRSRSARRRLADQRLLDERPPHWD</sequence>
<dbReference type="eggNOG" id="ENOG5031TM5">
    <property type="taxonomic scope" value="Bacteria"/>
</dbReference>
<dbReference type="Proteomes" id="UP000000844">
    <property type="component" value="Chromosome"/>
</dbReference>
<name>D3PZ85_STANL</name>
<feature type="compositionally biased region" description="Basic and acidic residues" evidence="1">
    <location>
        <begin position="40"/>
        <end position="55"/>
    </location>
</feature>